<sequence>MSEFAPDGTRIYRHDAQDDTRPVADTSAGVREAFERHLGRVLGAEPMVFHELISDVVHLDIYMYPPTVARPYTVLATSGMSDLPMTVPEVAQEQSLMEGTGSLERAELLLALPPEWPLTQEAFEDERHYWPVRLLKGTARLPHQYRTWLGIGHTVPNGDPARPYAPGTELSGIVLLPPVLDDLQELSDPEKVPELRFYAVVPLTTEEMDLKLTHGLDALLNRLNEAGVNELLTPDRVNAAPATKRSWWQRLRG</sequence>
<protein>
    <recommendedName>
        <fullName evidence="2">Suppressor of fused-like domain-containing protein</fullName>
    </recommendedName>
</protein>
<dbReference type="STRING" id="317577.GCA_000419625_03796"/>
<dbReference type="KEGG" id="dfc:DFI_19565"/>
<dbReference type="AlphaFoldDB" id="A0A221T3B2"/>
<organism evidence="3 4">
    <name type="scientific">Deinococcus ficus</name>
    <dbReference type="NCBI Taxonomy" id="317577"/>
    <lineage>
        <taxon>Bacteria</taxon>
        <taxon>Thermotogati</taxon>
        <taxon>Deinococcota</taxon>
        <taxon>Deinococci</taxon>
        <taxon>Deinococcales</taxon>
        <taxon>Deinococcaceae</taxon>
        <taxon>Deinococcus</taxon>
    </lineage>
</organism>
<dbReference type="InterPro" id="IPR020941">
    <property type="entry name" value="SUFU-like_domain"/>
</dbReference>
<evidence type="ECO:0000256" key="1">
    <source>
        <dbReference type="SAM" id="MobiDB-lite"/>
    </source>
</evidence>
<proteinExistence type="predicted"/>
<dbReference type="RefSeq" id="WP_027462832.1">
    <property type="nucleotide sequence ID" value="NZ_CP021084.1"/>
</dbReference>
<evidence type="ECO:0000313" key="4">
    <source>
        <dbReference type="Proteomes" id="UP000259030"/>
    </source>
</evidence>
<feature type="region of interest" description="Disordered" evidence="1">
    <location>
        <begin position="1"/>
        <end position="24"/>
    </location>
</feature>
<geneLocation type="plasmid" evidence="4">
    <name>pdfi3</name>
</geneLocation>
<accession>A0A221T3B2</accession>
<keyword evidence="3" id="KW-0614">Plasmid</keyword>
<evidence type="ECO:0000259" key="2">
    <source>
        <dbReference type="Pfam" id="PF05076"/>
    </source>
</evidence>
<dbReference type="EMBL" id="CP021084">
    <property type="protein sequence ID" value="ASN83398.1"/>
    <property type="molecule type" value="Genomic_DNA"/>
</dbReference>
<keyword evidence="4" id="KW-1185">Reference proteome</keyword>
<feature type="compositionally biased region" description="Basic and acidic residues" evidence="1">
    <location>
        <begin position="10"/>
        <end position="22"/>
    </location>
</feature>
<gene>
    <name evidence="3" type="ORF">DFI_19565</name>
</gene>
<dbReference type="Proteomes" id="UP000259030">
    <property type="component" value="Plasmid pDFI3"/>
</dbReference>
<name>A0A221T3B2_9DEIO</name>
<dbReference type="Pfam" id="PF05076">
    <property type="entry name" value="SUFU"/>
    <property type="match status" value="1"/>
</dbReference>
<feature type="domain" description="Suppressor of fused-like" evidence="2">
    <location>
        <begin position="57"/>
        <end position="236"/>
    </location>
</feature>
<reference evidence="3 4" key="1">
    <citation type="submission" date="2017-05" db="EMBL/GenBank/DDBJ databases">
        <title>The complete genome sequence of Deinococcus ficus isolated from the rhizosphere of the Ficus religiosa L. in Taiwan.</title>
        <authorList>
            <person name="Wu K.-M."/>
            <person name="Liao T.-L."/>
            <person name="Liu Y.-M."/>
            <person name="Young C.-C."/>
            <person name="Tsai S.-F."/>
        </authorList>
    </citation>
    <scope>NUCLEOTIDE SEQUENCE [LARGE SCALE GENOMIC DNA]</scope>
    <source>
        <strain evidence="3 4">CC-FR2-10</strain>
        <plasmid evidence="4">pdfi3</plasmid>
    </source>
</reference>
<evidence type="ECO:0000313" key="3">
    <source>
        <dbReference type="EMBL" id="ASN83398.1"/>
    </source>
</evidence>